<organism evidence="5 7">
    <name type="scientific">Legionella birminghamensis</name>
    <dbReference type="NCBI Taxonomy" id="28083"/>
    <lineage>
        <taxon>Bacteria</taxon>
        <taxon>Pseudomonadati</taxon>
        <taxon>Pseudomonadota</taxon>
        <taxon>Gammaproteobacteria</taxon>
        <taxon>Legionellales</taxon>
        <taxon>Legionellaceae</taxon>
        <taxon>Legionella</taxon>
    </lineage>
</organism>
<name>A0A378I937_9GAMM</name>
<evidence type="ECO:0000313" key="6">
    <source>
        <dbReference type="Proteomes" id="UP000054735"/>
    </source>
</evidence>
<reference evidence="4 6" key="1">
    <citation type="submission" date="2015-11" db="EMBL/GenBank/DDBJ databases">
        <title>Genomic analysis of 38 Legionella species identifies large and diverse effector repertoires.</title>
        <authorList>
            <person name="Burstein D."/>
            <person name="Amaro F."/>
            <person name="Zusman T."/>
            <person name="Lifshitz Z."/>
            <person name="Cohen O."/>
            <person name="Gilbert J.A."/>
            <person name="Pupko T."/>
            <person name="Shuman H.A."/>
            <person name="Segal G."/>
        </authorList>
    </citation>
    <scope>NUCLEOTIDE SEQUENCE [LARGE SCALE GENOMIC DNA]</scope>
    <source>
        <strain evidence="4 6">CDC#1407-AL-14</strain>
    </source>
</reference>
<dbReference type="EMBL" id="UGNW01000001">
    <property type="protein sequence ID" value="STX31718.1"/>
    <property type="molecule type" value="Genomic_DNA"/>
</dbReference>
<gene>
    <name evidence="5" type="primary">yddE_2</name>
    <name evidence="4" type="ORF">Lbir_0832</name>
    <name evidence="5" type="ORF">NCTC12437_01492</name>
</gene>
<dbReference type="PIRSF" id="PIRSF016184">
    <property type="entry name" value="PhzC_PhzF"/>
    <property type="match status" value="1"/>
</dbReference>
<comment type="similarity">
    <text evidence="1">Belongs to the PhzF family.</text>
</comment>
<evidence type="ECO:0000256" key="3">
    <source>
        <dbReference type="PIRSR" id="PIRSR016184-1"/>
    </source>
</evidence>
<dbReference type="InterPro" id="IPR003719">
    <property type="entry name" value="Phenazine_PhzF-like"/>
</dbReference>
<dbReference type="STRING" id="28083.Lbir_0832"/>
<dbReference type="Pfam" id="PF02567">
    <property type="entry name" value="PhzC-PhzF"/>
    <property type="match status" value="1"/>
</dbReference>
<sequence>MSEVFVVLSIEIFQIDAFTDKIFHGNPAAVCLLSDWLNDELMQAIAVENNLSETAFVIETSNGFHIRWFTPKGEITLCGHATLAAGFVLFELGKCNGDIVHFSSMGGQLSVKKKADRFTLDFPKLAYSQIQATEPYEGLIDQNVLAFFESELDYVFLLHDENDVAQAQIDYRSLSLLPKRGLIITACAEGYDFYSRCFYPRHNIAEDPVTGSAHCVLAPFWSDRLHKTSLKAIQGSFRKGELWCEVSADRVYISGSCKWYLKGHLVI</sequence>
<accession>A0A378I937</accession>
<dbReference type="Gene3D" id="3.10.310.10">
    <property type="entry name" value="Diaminopimelate Epimerase, Chain A, domain 1"/>
    <property type="match status" value="2"/>
</dbReference>
<reference evidence="5 7" key="2">
    <citation type="submission" date="2018-06" db="EMBL/GenBank/DDBJ databases">
        <authorList>
            <consortium name="Pathogen Informatics"/>
            <person name="Doyle S."/>
        </authorList>
    </citation>
    <scope>NUCLEOTIDE SEQUENCE [LARGE SCALE GENOMIC DNA]</scope>
    <source>
        <strain evidence="5 7">NCTC12437</strain>
    </source>
</reference>
<proteinExistence type="inferred from homology"/>
<evidence type="ECO:0000256" key="2">
    <source>
        <dbReference type="ARBA" id="ARBA00023235"/>
    </source>
</evidence>
<dbReference type="Proteomes" id="UP000255066">
    <property type="component" value="Unassembled WGS sequence"/>
</dbReference>
<feature type="active site" evidence="3">
    <location>
        <position position="53"/>
    </location>
</feature>
<dbReference type="EC" id="5.1.-.-" evidence="5"/>
<dbReference type="AlphaFoldDB" id="A0A378I937"/>
<dbReference type="EMBL" id="LNXT01000010">
    <property type="protein sequence ID" value="KTC74367.1"/>
    <property type="molecule type" value="Genomic_DNA"/>
</dbReference>
<dbReference type="SUPFAM" id="SSF54506">
    <property type="entry name" value="Diaminopimelate epimerase-like"/>
    <property type="match status" value="1"/>
</dbReference>
<keyword evidence="6" id="KW-1185">Reference proteome</keyword>
<evidence type="ECO:0000313" key="5">
    <source>
        <dbReference type="EMBL" id="STX31718.1"/>
    </source>
</evidence>
<evidence type="ECO:0000313" key="4">
    <source>
        <dbReference type="EMBL" id="KTC74367.1"/>
    </source>
</evidence>
<dbReference type="GO" id="GO:0005737">
    <property type="term" value="C:cytoplasm"/>
    <property type="evidence" value="ECO:0007669"/>
    <property type="project" value="TreeGrafter"/>
</dbReference>
<evidence type="ECO:0000313" key="7">
    <source>
        <dbReference type="Proteomes" id="UP000255066"/>
    </source>
</evidence>
<dbReference type="NCBIfam" id="TIGR00654">
    <property type="entry name" value="PhzF_family"/>
    <property type="match status" value="1"/>
</dbReference>
<protein>
    <submittedName>
        <fullName evidence="5">Phenazine biosynthesis PhzF</fullName>
        <ecNumber evidence="5">5.1.-.-</ecNumber>
    </submittedName>
</protein>
<keyword evidence="2 5" id="KW-0413">Isomerase</keyword>
<dbReference type="GO" id="GO:0016853">
    <property type="term" value="F:isomerase activity"/>
    <property type="evidence" value="ECO:0007669"/>
    <property type="project" value="UniProtKB-KW"/>
</dbReference>
<evidence type="ECO:0000256" key="1">
    <source>
        <dbReference type="ARBA" id="ARBA00008270"/>
    </source>
</evidence>
<dbReference type="PANTHER" id="PTHR13774">
    <property type="entry name" value="PHENAZINE BIOSYNTHESIS PROTEIN"/>
    <property type="match status" value="1"/>
</dbReference>
<dbReference type="PANTHER" id="PTHR13774:SF17">
    <property type="entry name" value="PHENAZINE BIOSYNTHESIS-LIKE DOMAIN-CONTAINING PROTEIN"/>
    <property type="match status" value="1"/>
</dbReference>
<dbReference type="RefSeq" id="WP_420324120.1">
    <property type="nucleotide sequence ID" value="NZ_LNXT01000010.1"/>
</dbReference>
<dbReference type="Proteomes" id="UP000054735">
    <property type="component" value="Unassembled WGS sequence"/>
</dbReference>